<evidence type="ECO:0000313" key="2">
    <source>
        <dbReference type="EMBL" id="MBO9761989.1"/>
    </source>
</evidence>
<gene>
    <name evidence="2" type="ORF">J7405_21075</name>
</gene>
<evidence type="ECO:0000256" key="1">
    <source>
        <dbReference type="SAM" id="Phobius"/>
    </source>
</evidence>
<keyword evidence="1" id="KW-0472">Membrane</keyword>
<keyword evidence="1" id="KW-1133">Transmembrane helix</keyword>
<accession>A0A8I1XMR0</accession>
<reference evidence="2" key="1">
    <citation type="submission" date="2021-03" db="EMBL/GenBank/DDBJ databases">
        <title>Molecular characterization of Xanthomonas species pathogenic on Araceae and the development of a triplex TaqMan assay for detection of X. phaseoli pv. dieffenbachiae.</title>
        <authorList>
            <person name="Van Der Wolf J."/>
            <person name="Krijger M."/>
            <person name="Mendes O."/>
            <person name="Brankovics B."/>
            <person name="Bonants P."/>
            <person name="Meekes E."/>
        </authorList>
    </citation>
    <scope>NUCLEOTIDE SEQUENCE</scope>
    <source>
        <strain evidence="2">NBC1264</strain>
    </source>
</reference>
<feature type="transmembrane region" description="Helical" evidence="1">
    <location>
        <begin position="20"/>
        <end position="47"/>
    </location>
</feature>
<proteinExistence type="predicted"/>
<dbReference type="RefSeq" id="WP_017165031.1">
    <property type="nucleotide sequence ID" value="NZ_JAGHXW010000094.1"/>
</dbReference>
<keyword evidence="1" id="KW-0812">Transmembrane</keyword>
<organism evidence="2 3">
    <name type="scientific">Xanthomonas manihotis</name>
    <dbReference type="NCBI Taxonomy" id="43353"/>
    <lineage>
        <taxon>Bacteria</taxon>
        <taxon>Pseudomonadati</taxon>
        <taxon>Pseudomonadota</taxon>
        <taxon>Gammaproteobacteria</taxon>
        <taxon>Lysobacterales</taxon>
        <taxon>Lysobacteraceae</taxon>
        <taxon>Xanthomonas</taxon>
    </lineage>
</organism>
<dbReference type="EMBL" id="JAGHXW010000094">
    <property type="protein sequence ID" value="MBO9761989.1"/>
    <property type="molecule type" value="Genomic_DNA"/>
</dbReference>
<sequence>MALLQSILDFFERMASQTDPVFAAAMLLVVMALSLVGMSLYVALAAIRKRKE</sequence>
<name>A0A8I1XMR0_XANMN</name>
<dbReference type="AlphaFoldDB" id="A0A8I1XMR0"/>
<dbReference type="Proteomes" id="UP000668572">
    <property type="component" value="Unassembled WGS sequence"/>
</dbReference>
<evidence type="ECO:0000313" key="3">
    <source>
        <dbReference type="Proteomes" id="UP000668572"/>
    </source>
</evidence>
<comment type="caution">
    <text evidence="2">The sequence shown here is derived from an EMBL/GenBank/DDBJ whole genome shotgun (WGS) entry which is preliminary data.</text>
</comment>
<protein>
    <submittedName>
        <fullName evidence="2">Uncharacterized protein</fullName>
    </submittedName>
</protein>